<dbReference type="InterPro" id="IPR036291">
    <property type="entry name" value="NAD(P)-bd_dom_sf"/>
</dbReference>
<dbReference type="InterPro" id="IPR002347">
    <property type="entry name" value="SDR_fam"/>
</dbReference>
<organism evidence="2 3">
    <name type="scientific">Caballeronia mineralivorans PML1(12)</name>
    <dbReference type="NCBI Taxonomy" id="908627"/>
    <lineage>
        <taxon>Bacteria</taxon>
        <taxon>Pseudomonadati</taxon>
        <taxon>Pseudomonadota</taxon>
        <taxon>Betaproteobacteria</taxon>
        <taxon>Burkholderiales</taxon>
        <taxon>Burkholderiaceae</taxon>
        <taxon>Caballeronia</taxon>
    </lineage>
</organism>
<dbReference type="EMBL" id="AEJF01000201">
    <property type="protein sequence ID" value="KLU21806.1"/>
    <property type="molecule type" value="Genomic_DNA"/>
</dbReference>
<name>A0A0J1CN21_9BURK</name>
<dbReference type="AlphaFoldDB" id="A0A0J1CN21"/>
<dbReference type="PATRIC" id="fig|908627.4.peg.7593"/>
<sequence length="80" mass="8651">MSHMRAAPDPAAFLKRREDRQPLGEVPKPEQVANAFICYLSAEREGITGTNLPVDGGLTSGFEFRNLNMLGADTHHGGKG</sequence>
<comment type="caution">
    <text evidence="2">The sequence shown here is derived from an EMBL/GenBank/DDBJ whole genome shotgun (WGS) entry which is preliminary data.</text>
</comment>
<accession>A0A0J1CN21</accession>
<evidence type="ECO:0000313" key="3">
    <source>
        <dbReference type="Proteomes" id="UP000035963"/>
    </source>
</evidence>
<gene>
    <name evidence="2" type="ORF">EOS_33930</name>
</gene>
<dbReference type="Gene3D" id="3.40.50.720">
    <property type="entry name" value="NAD(P)-binding Rossmann-like Domain"/>
    <property type="match status" value="1"/>
</dbReference>
<feature type="region of interest" description="Disordered" evidence="1">
    <location>
        <begin position="1"/>
        <end position="27"/>
    </location>
</feature>
<proteinExistence type="predicted"/>
<dbReference type="Pfam" id="PF13561">
    <property type="entry name" value="adh_short_C2"/>
    <property type="match status" value="1"/>
</dbReference>
<keyword evidence="3" id="KW-1185">Reference proteome</keyword>
<dbReference type="Proteomes" id="UP000035963">
    <property type="component" value="Unassembled WGS sequence"/>
</dbReference>
<protein>
    <submittedName>
        <fullName evidence="2">Uncharacterized protein</fullName>
    </submittedName>
</protein>
<dbReference type="SUPFAM" id="SSF51735">
    <property type="entry name" value="NAD(P)-binding Rossmann-fold domains"/>
    <property type="match status" value="1"/>
</dbReference>
<dbReference type="RefSeq" id="WP_047896595.1">
    <property type="nucleotide sequence ID" value="NZ_AEJF01000201.1"/>
</dbReference>
<evidence type="ECO:0000313" key="2">
    <source>
        <dbReference type="EMBL" id="KLU21806.1"/>
    </source>
</evidence>
<evidence type="ECO:0000256" key="1">
    <source>
        <dbReference type="SAM" id="MobiDB-lite"/>
    </source>
</evidence>
<reference evidence="2 3" key="1">
    <citation type="journal article" date="2015" name="Genome Announc.">
        <title>Draft Genome Sequence of Burkholderia sp. Strain PML1(12), an Ectomycorrhizosphere-Inhabiting Bacterium with Effective Mineral-Weathering Ability.</title>
        <authorList>
            <person name="Uroz S."/>
            <person name="Oger P."/>
        </authorList>
    </citation>
    <scope>NUCLEOTIDE SEQUENCE [LARGE SCALE GENOMIC DNA]</scope>
    <source>
        <strain evidence="3">PML1(12)</strain>
    </source>
</reference>